<keyword evidence="2" id="KW-0645">Protease</keyword>
<dbReference type="InterPro" id="IPR002510">
    <property type="entry name" value="Metalloprtase-TldD/E_N"/>
</dbReference>
<accession>A0ABQ0Q926</accession>
<dbReference type="Gene3D" id="3.30.2290.10">
    <property type="entry name" value="PmbA/TldD superfamily"/>
    <property type="match status" value="1"/>
</dbReference>
<dbReference type="InterPro" id="IPR025502">
    <property type="entry name" value="TldD"/>
</dbReference>
<dbReference type="PANTHER" id="PTHR30624">
    <property type="entry name" value="UNCHARACTERIZED PROTEIN TLDD AND PMBA"/>
    <property type="match status" value="1"/>
</dbReference>
<dbReference type="InterPro" id="IPR045570">
    <property type="entry name" value="Metalloprtase-TldD/E_cen_dom"/>
</dbReference>
<reference evidence="8" key="1">
    <citation type="submission" date="2013-04" db="EMBL/GenBank/DDBJ databases">
        <title>The genome sequencing project of 58 acetic acid bacteria.</title>
        <authorList>
            <person name="Okamoto-Kainuma A."/>
            <person name="Ishikawa M."/>
            <person name="Umino S."/>
            <person name="Koizumi Y."/>
            <person name="Shiwa Y."/>
            <person name="Yoshikawa H."/>
            <person name="Matsutani M."/>
            <person name="Matsushita K."/>
        </authorList>
    </citation>
    <scope>NUCLEOTIDE SEQUENCE</scope>
    <source>
        <strain evidence="8">NRIC 0228</strain>
    </source>
</reference>
<dbReference type="InterPro" id="IPR035068">
    <property type="entry name" value="TldD/PmbA_N"/>
</dbReference>
<dbReference type="Proteomes" id="UP001061070">
    <property type="component" value="Unassembled WGS sequence"/>
</dbReference>
<organism evidence="8 9">
    <name type="scientific">Gluconobacter frateurii NRIC 0228</name>
    <dbReference type="NCBI Taxonomy" id="1307946"/>
    <lineage>
        <taxon>Bacteria</taxon>
        <taxon>Pseudomonadati</taxon>
        <taxon>Pseudomonadota</taxon>
        <taxon>Alphaproteobacteria</taxon>
        <taxon>Acetobacterales</taxon>
        <taxon>Acetobacteraceae</taxon>
        <taxon>Gluconobacter</taxon>
    </lineage>
</organism>
<name>A0ABQ0Q926_9PROT</name>
<feature type="domain" description="Metalloprotease TldD/E central" evidence="7">
    <location>
        <begin position="139"/>
        <end position="247"/>
    </location>
</feature>
<protein>
    <submittedName>
        <fullName evidence="8">DNA gyrase modulator TldD</fullName>
    </submittedName>
</protein>
<dbReference type="InterPro" id="IPR045569">
    <property type="entry name" value="Metalloprtase-TldD/E_C"/>
</dbReference>
<dbReference type="NCBIfam" id="NF008006">
    <property type="entry name" value="PRK10735.1"/>
    <property type="match status" value="1"/>
</dbReference>
<dbReference type="EMBL" id="BAQW01000004">
    <property type="protein sequence ID" value="GBR09582.1"/>
    <property type="molecule type" value="Genomic_DNA"/>
</dbReference>
<feature type="domain" description="Metalloprotease TldD/E N-terminal" evidence="5">
    <location>
        <begin position="47"/>
        <end position="106"/>
    </location>
</feature>
<dbReference type="RefSeq" id="WP_099181482.1">
    <property type="nucleotide sequence ID" value="NZ_BAQW01000004.1"/>
</dbReference>
<evidence type="ECO:0000259" key="7">
    <source>
        <dbReference type="Pfam" id="PF19290"/>
    </source>
</evidence>
<feature type="domain" description="Metalloprotease TldD/E C-terminal" evidence="6">
    <location>
        <begin position="255"/>
        <end position="488"/>
    </location>
</feature>
<dbReference type="Pfam" id="PF01523">
    <property type="entry name" value="PmbA_TldD_1st"/>
    <property type="match status" value="1"/>
</dbReference>
<gene>
    <name evidence="8" type="ORF">AA0228_0725</name>
</gene>
<keyword evidence="4" id="KW-0482">Metalloprotease</keyword>
<evidence type="ECO:0000256" key="4">
    <source>
        <dbReference type="ARBA" id="ARBA00023049"/>
    </source>
</evidence>
<dbReference type="InterPro" id="IPR036059">
    <property type="entry name" value="TldD/PmbA_sf"/>
</dbReference>
<keyword evidence="9" id="KW-1185">Reference proteome</keyword>
<keyword evidence="3" id="KW-0378">Hydrolase</keyword>
<dbReference type="SUPFAM" id="SSF111283">
    <property type="entry name" value="Putative modulator of DNA gyrase, PmbA/TldD"/>
    <property type="match status" value="1"/>
</dbReference>
<comment type="similarity">
    <text evidence="1">Belongs to the peptidase U62 family.</text>
</comment>
<evidence type="ECO:0000256" key="3">
    <source>
        <dbReference type="ARBA" id="ARBA00022801"/>
    </source>
</evidence>
<evidence type="ECO:0000313" key="8">
    <source>
        <dbReference type="EMBL" id="GBR09582.1"/>
    </source>
</evidence>
<evidence type="ECO:0000259" key="6">
    <source>
        <dbReference type="Pfam" id="PF19289"/>
    </source>
</evidence>
<evidence type="ECO:0000259" key="5">
    <source>
        <dbReference type="Pfam" id="PF01523"/>
    </source>
</evidence>
<evidence type="ECO:0000256" key="2">
    <source>
        <dbReference type="ARBA" id="ARBA00022670"/>
    </source>
</evidence>
<sequence length="491" mass="51950">MSGLSENSTKISRIAAARSAIVERYGLDEAFLRKVSENALGKWGDFADLYLQSRASENWRIENGRIKAGTFGIDLGYGMRAMRDAEVSFASSQRIDRAAMETMARRLTEGYGEANPVASVGLVQRTSSERADLYGIADPLLSWNADRKIALLRSIDELARSLDPRVVSVNASVQASHETVWVTRHDGFSSGDIRPLVKLAVAVTVLADGRREMSSSGFGGRAGYEVLTPDAVETLVRKVVSSALTKLEGRPAPAGPMTVVIGAGWNGVLLHEAVGHGLEGDFNQRGSSAFSGRIGEQIAAPGVTILDDGTVPGGRGSLNIDDEGVGSHRTVLVEDGILRGYMHDLLSARQMGCAPTGNGRRQSYASLPLPRMTNTYMEAGTMEPAEIIASVEHGIYVDNLSGGQVDVTSGRFVFEASEAFLIESGKLTAPVAGATILGNGPDTLRQISMIGNDRMLDGGVGVCSKSGQTLPVGVGQPTLRVDDLIVGGKGS</sequence>
<dbReference type="InterPro" id="IPR051463">
    <property type="entry name" value="Peptidase_U62_metallo"/>
</dbReference>
<dbReference type="PIRSF" id="PIRSF004919">
    <property type="entry name" value="TldD"/>
    <property type="match status" value="1"/>
</dbReference>
<comment type="caution">
    <text evidence="8">The sequence shown here is derived from an EMBL/GenBank/DDBJ whole genome shotgun (WGS) entry which is preliminary data.</text>
</comment>
<evidence type="ECO:0000313" key="9">
    <source>
        <dbReference type="Proteomes" id="UP001061070"/>
    </source>
</evidence>
<dbReference type="Pfam" id="PF19290">
    <property type="entry name" value="PmbA_TldD_2nd"/>
    <property type="match status" value="1"/>
</dbReference>
<proteinExistence type="inferred from homology"/>
<evidence type="ECO:0000256" key="1">
    <source>
        <dbReference type="ARBA" id="ARBA00005836"/>
    </source>
</evidence>
<dbReference type="Pfam" id="PF19289">
    <property type="entry name" value="PmbA_TldD_3rd"/>
    <property type="match status" value="1"/>
</dbReference>
<dbReference type="PANTHER" id="PTHR30624:SF4">
    <property type="entry name" value="METALLOPROTEASE TLDD"/>
    <property type="match status" value="1"/>
</dbReference>